<evidence type="ECO:0000313" key="2">
    <source>
        <dbReference type="EMBL" id="MCQ6959880.1"/>
    </source>
</evidence>
<feature type="region of interest" description="Disordered" evidence="1">
    <location>
        <begin position="1"/>
        <end position="26"/>
    </location>
</feature>
<dbReference type="EMBL" id="JANHOH010000005">
    <property type="protein sequence ID" value="MCQ6959880.1"/>
    <property type="molecule type" value="Genomic_DNA"/>
</dbReference>
<organism evidence="2 3">
    <name type="scientific">Mucilaginibacter aquariorum</name>
    <dbReference type="NCBI Taxonomy" id="2967225"/>
    <lineage>
        <taxon>Bacteria</taxon>
        <taxon>Pseudomonadati</taxon>
        <taxon>Bacteroidota</taxon>
        <taxon>Sphingobacteriia</taxon>
        <taxon>Sphingobacteriales</taxon>
        <taxon>Sphingobacteriaceae</taxon>
        <taxon>Mucilaginibacter</taxon>
    </lineage>
</organism>
<protein>
    <recommendedName>
        <fullName evidence="4">Trimeric autotransporter adhesin YadA-like head domain-containing protein</fullName>
    </recommendedName>
</protein>
<evidence type="ECO:0000256" key="1">
    <source>
        <dbReference type="SAM" id="MobiDB-lite"/>
    </source>
</evidence>
<dbReference type="RefSeq" id="WP_256540071.1">
    <property type="nucleotide sequence ID" value="NZ_JANHOH010000005.1"/>
</dbReference>
<comment type="caution">
    <text evidence="2">The sequence shown here is derived from an EMBL/GenBank/DDBJ whole genome shotgun (WGS) entry which is preliminary data.</text>
</comment>
<evidence type="ECO:0000313" key="3">
    <source>
        <dbReference type="Proteomes" id="UP001204376"/>
    </source>
</evidence>
<reference evidence="2 3" key="1">
    <citation type="submission" date="2022-07" db="EMBL/GenBank/DDBJ databases">
        <title>Mucilaginibacter sp. JC4.</title>
        <authorList>
            <person name="Le V."/>
            <person name="Ko S.-R."/>
            <person name="Ahn C.-Y."/>
            <person name="Oh H.-M."/>
        </authorList>
    </citation>
    <scope>NUCLEOTIDE SEQUENCE [LARGE SCALE GENOMIC DNA]</scope>
    <source>
        <strain evidence="2 3">JC4</strain>
    </source>
</reference>
<proteinExistence type="predicted"/>
<name>A0ABT1T5J4_9SPHI</name>
<gene>
    <name evidence="2" type="ORF">NPE20_18020</name>
</gene>
<dbReference type="Proteomes" id="UP001204376">
    <property type="component" value="Unassembled WGS sequence"/>
</dbReference>
<keyword evidence="3" id="KW-1185">Reference proteome</keyword>
<sequence length="52" mass="5302">MHNNYGVGPNTTRNAQDGILGNSATDLANETPSLTGSIAAGYIGTYTFGIAL</sequence>
<feature type="compositionally biased region" description="Polar residues" evidence="1">
    <location>
        <begin position="1"/>
        <end position="15"/>
    </location>
</feature>
<evidence type="ECO:0008006" key="4">
    <source>
        <dbReference type="Google" id="ProtNLM"/>
    </source>
</evidence>
<accession>A0ABT1T5J4</accession>